<reference evidence="5" key="1">
    <citation type="submission" date="2017-09" db="EMBL/GenBank/DDBJ databases">
        <title>Genome sequence of Nannocystis excedens DSM 71.</title>
        <authorList>
            <person name="Blom J."/>
        </authorList>
    </citation>
    <scope>NUCLEOTIDE SEQUENCE [LARGE SCALE GENOMIC DNA]</scope>
    <source>
        <strain evidence="5">type strain: E19</strain>
    </source>
</reference>
<dbReference type="AlphaFoldDB" id="A0A2C9D0H6"/>
<dbReference type="EMBL" id="LT960614">
    <property type="protein sequence ID" value="SON53668.1"/>
    <property type="molecule type" value="Genomic_DNA"/>
</dbReference>
<protein>
    <submittedName>
        <fullName evidence="4">Mycofactocin system transcriptional regulator</fullName>
    </submittedName>
</protein>
<dbReference type="GO" id="GO:0000976">
    <property type="term" value="F:transcription cis-regulatory region binding"/>
    <property type="evidence" value="ECO:0007669"/>
    <property type="project" value="TreeGrafter"/>
</dbReference>
<evidence type="ECO:0000313" key="5">
    <source>
        <dbReference type="Proteomes" id="UP000223606"/>
    </source>
</evidence>
<keyword evidence="1 2" id="KW-0238">DNA-binding</keyword>
<dbReference type="PRINTS" id="PR00455">
    <property type="entry name" value="HTHTETR"/>
</dbReference>
<feature type="DNA-binding region" description="H-T-H motif" evidence="2">
    <location>
        <begin position="36"/>
        <end position="55"/>
    </location>
</feature>
<dbReference type="InterPro" id="IPR050109">
    <property type="entry name" value="HTH-type_TetR-like_transc_reg"/>
</dbReference>
<dbReference type="RefSeq" id="WP_099553425.1">
    <property type="nucleotide sequence ID" value="NZ_LT960614.1"/>
</dbReference>
<evidence type="ECO:0000256" key="1">
    <source>
        <dbReference type="ARBA" id="ARBA00023125"/>
    </source>
</evidence>
<keyword evidence="5" id="KW-1185">Reference proteome</keyword>
<dbReference type="Proteomes" id="UP000223606">
    <property type="component" value="Chromosome 1"/>
</dbReference>
<sequence length="188" mass="20559">MTIDSPSKDRSKLPARDRILLAAHDLFYAEGIRATGIDRIIAEAGVTKVTFYRHFPSKNDLILAFLDYRHERWMAWFKGALARNAHLGGGALVPALGEWFAREDFRGCAFINTVVEVGGTIPEAREVSRRHKEDMTAAIADILPEAPDRQATAKALALVVDGAIIRAQYEGDGKGALGTLMRVVAGLT</sequence>
<dbReference type="InterPro" id="IPR009057">
    <property type="entry name" value="Homeodomain-like_sf"/>
</dbReference>
<dbReference type="PANTHER" id="PTHR30055:SF200">
    <property type="entry name" value="HTH-TYPE TRANSCRIPTIONAL REPRESSOR BDCR"/>
    <property type="match status" value="1"/>
</dbReference>
<name>A0A2C9D0H6_9HYPH</name>
<feature type="domain" description="HTH tetR-type" evidence="3">
    <location>
        <begin position="13"/>
        <end position="73"/>
    </location>
</feature>
<dbReference type="PROSITE" id="PS50977">
    <property type="entry name" value="HTH_TETR_2"/>
    <property type="match status" value="1"/>
</dbReference>
<dbReference type="Gene3D" id="1.10.357.10">
    <property type="entry name" value="Tetracycline Repressor, domain 2"/>
    <property type="match status" value="1"/>
</dbReference>
<accession>A0A2C9D0H6</accession>
<dbReference type="InterPro" id="IPR001647">
    <property type="entry name" value="HTH_TetR"/>
</dbReference>
<gene>
    <name evidence="4" type="ORF">HDIA_0127</name>
</gene>
<evidence type="ECO:0000256" key="2">
    <source>
        <dbReference type="PROSITE-ProRule" id="PRU00335"/>
    </source>
</evidence>
<dbReference type="SUPFAM" id="SSF48498">
    <property type="entry name" value="Tetracyclin repressor-like, C-terminal domain"/>
    <property type="match status" value="1"/>
</dbReference>
<dbReference type="PANTHER" id="PTHR30055">
    <property type="entry name" value="HTH-TYPE TRANSCRIPTIONAL REGULATOR RUTR"/>
    <property type="match status" value="1"/>
</dbReference>
<dbReference type="SUPFAM" id="SSF46689">
    <property type="entry name" value="Homeodomain-like"/>
    <property type="match status" value="1"/>
</dbReference>
<evidence type="ECO:0000313" key="4">
    <source>
        <dbReference type="EMBL" id="SON53668.1"/>
    </source>
</evidence>
<dbReference type="KEGG" id="hdi:HDIA_0127"/>
<dbReference type="Pfam" id="PF00440">
    <property type="entry name" value="TetR_N"/>
    <property type="match status" value="1"/>
</dbReference>
<evidence type="ECO:0000259" key="3">
    <source>
        <dbReference type="PROSITE" id="PS50977"/>
    </source>
</evidence>
<dbReference type="OrthoDB" id="9787680at2"/>
<organism evidence="4 5">
    <name type="scientific">Hartmannibacter diazotrophicus</name>
    <dbReference type="NCBI Taxonomy" id="1482074"/>
    <lineage>
        <taxon>Bacteria</taxon>
        <taxon>Pseudomonadati</taxon>
        <taxon>Pseudomonadota</taxon>
        <taxon>Alphaproteobacteria</taxon>
        <taxon>Hyphomicrobiales</taxon>
        <taxon>Pleomorphomonadaceae</taxon>
        <taxon>Hartmannibacter</taxon>
    </lineage>
</organism>
<dbReference type="InterPro" id="IPR036271">
    <property type="entry name" value="Tet_transcr_reg_TetR-rel_C_sf"/>
</dbReference>
<proteinExistence type="predicted"/>
<dbReference type="GO" id="GO:0003700">
    <property type="term" value="F:DNA-binding transcription factor activity"/>
    <property type="evidence" value="ECO:0007669"/>
    <property type="project" value="TreeGrafter"/>
</dbReference>